<dbReference type="PANTHER" id="PTHR12304">
    <property type="entry name" value="INOSINE-URIDINE PREFERRING NUCLEOSIDE HYDROLASE"/>
    <property type="match status" value="1"/>
</dbReference>
<evidence type="ECO:0000256" key="2">
    <source>
        <dbReference type="ARBA" id="ARBA00023295"/>
    </source>
</evidence>
<dbReference type="EMBL" id="CP009962">
    <property type="protein sequence ID" value="AIY43826.1"/>
    <property type="molecule type" value="Genomic_DNA"/>
</dbReference>
<proteinExistence type="predicted"/>
<dbReference type="GO" id="GO:0008477">
    <property type="term" value="F:purine nucleosidase activity"/>
    <property type="evidence" value="ECO:0007669"/>
    <property type="project" value="UniProtKB-EC"/>
</dbReference>
<dbReference type="Pfam" id="PF01156">
    <property type="entry name" value="IU_nuc_hydro"/>
    <property type="match status" value="1"/>
</dbReference>
<dbReference type="Proteomes" id="UP000030302">
    <property type="component" value="Chromosome"/>
</dbReference>
<keyword evidence="2 4" id="KW-0326">Glycosidase</keyword>
<evidence type="ECO:0000313" key="5">
    <source>
        <dbReference type="Proteomes" id="UP000030302"/>
    </source>
</evidence>
<dbReference type="KEGG" id="care:LT85_4668"/>
<dbReference type="InterPro" id="IPR036452">
    <property type="entry name" value="Ribo_hydro-like"/>
</dbReference>
<dbReference type="EC" id="3.2.2.1" evidence="4"/>
<dbReference type="Gene3D" id="3.90.245.10">
    <property type="entry name" value="Ribonucleoside hydrolase-like"/>
    <property type="match status" value="1"/>
</dbReference>
<dbReference type="InterPro" id="IPR001910">
    <property type="entry name" value="Inosine/uridine_hydrolase_dom"/>
</dbReference>
<dbReference type="GO" id="GO:0006152">
    <property type="term" value="P:purine nucleoside catabolic process"/>
    <property type="evidence" value="ECO:0007669"/>
    <property type="project" value="TreeGrafter"/>
</dbReference>
<sequence>MTGRHRAPSPASPEKIIIGTDYSAMGDDGQLGVMAAQLQAQGAIEVLGITAVSGNPWLNQGVANALKAMERLGVGSRIGIYAGANTPLTHDLQTVQGELAKFPGGDGYLGAWNTPEPRSELDLKAPPDGFAQNTVLRRESAVVFIVDAVKQHPHEVTILAVGPLTNIALAVLQHPKIVPLIKQIIYVGGAIAVPGNTTANAEFSCWFDPDAAQIVLRQPIPQVMIPLDVASSVIMDKKRMTVSPTIR</sequence>
<dbReference type="SUPFAM" id="SSF53590">
    <property type="entry name" value="Nucleoside hydrolase"/>
    <property type="match status" value="1"/>
</dbReference>
<accession>A0A0A1FGZ6</accession>
<keyword evidence="1 4" id="KW-0378">Hydrolase</keyword>
<evidence type="ECO:0000256" key="1">
    <source>
        <dbReference type="ARBA" id="ARBA00022801"/>
    </source>
</evidence>
<protein>
    <submittedName>
        <fullName evidence="4">Inosine-uridine preferring nucleoside hydrolase</fullName>
        <ecNumber evidence="4">3.2.2.1</ecNumber>
    </submittedName>
</protein>
<name>A0A0A1FGZ6_9BURK</name>
<dbReference type="PANTHER" id="PTHR12304:SF4">
    <property type="entry name" value="URIDINE NUCLEOSIDASE"/>
    <property type="match status" value="1"/>
</dbReference>
<keyword evidence="5" id="KW-1185">Reference proteome</keyword>
<dbReference type="STRING" id="279058.LT85_4668"/>
<dbReference type="HOGENOM" id="CLU_036838_11_0_4"/>
<gene>
    <name evidence="4" type="ORF">LT85_4668</name>
</gene>
<feature type="domain" description="Inosine/uridine-preferring nucleoside hydrolase" evidence="3">
    <location>
        <begin position="16"/>
        <end position="239"/>
    </location>
</feature>
<organism evidence="4 5">
    <name type="scientific">Collimonas arenae</name>
    <dbReference type="NCBI Taxonomy" id="279058"/>
    <lineage>
        <taxon>Bacteria</taxon>
        <taxon>Pseudomonadati</taxon>
        <taxon>Pseudomonadota</taxon>
        <taxon>Betaproteobacteria</taxon>
        <taxon>Burkholderiales</taxon>
        <taxon>Oxalobacteraceae</taxon>
        <taxon>Collimonas</taxon>
    </lineage>
</organism>
<dbReference type="InterPro" id="IPR023186">
    <property type="entry name" value="IUNH"/>
</dbReference>
<evidence type="ECO:0000259" key="3">
    <source>
        <dbReference type="Pfam" id="PF01156"/>
    </source>
</evidence>
<dbReference type="AlphaFoldDB" id="A0A0A1FGZ6"/>
<evidence type="ECO:0000313" key="4">
    <source>
        <dbReference type="EMBL" id="AIY43826.1"/>
    </source>
</evidence>
<dbReference type="GO" id="GO:0005829">
    <property type="term" value="C:cytosol"/>
    <property type="evidence" value="ECO:0007669"/>
    <property type="project" value="TreeGrafter"/>
</dbReference>
<reference evidence="5" key="1">
    <citation type="journal article" date="2014" name="Soil Biol. Biochem.">
        <title>Structure and function of bacterial communities in ageing soils: Insights from the Mendocino ecological staircase.</title>
        <authorList>
            <person name="Uroz S."/>
            <person name="Tech J.J."/>
            <person name="Sawaya N.A."/>
            <person name="Frey-Klett P."/>
            <person name="Leveau J.H.J."/>
        </authorList>
    </citation>
    <scope>NUCLEOTIDE SEQUENCE [LARGE SCALE GENOMIC DNA]</scope>
    <source>
        <strain evidence="5">Cal35</strain>
    </source>
</reference>